<feature type="region of interest" description="Disordered" evidence="1">
    <location>
        <begin position="15"/>
        <end position="55"/>
    </location>
</feature>
<dbReference type="GO" id="GO:0009318">
    <property type="term" value="C:exodeoxyribonuclease VII complex"/>
    <property type="evidence" value="ECO:0007669"/>
    <property type="project" value="InterPro"/>
</dbReference>
<proteinExistence type="predicted"/>
<feature type="compositionally biased region" description="Basic and acidic residues" evidence="1">
    <location>
        <begin position="44"/>
        <end position="53"/>
    </location>
</feature>
<dbReference type="InterPro" id="IPR003753">
    <property type="entry name" value="Exonuc_VII_L"/>
</dbReference>
<feature type="domain" description="OB-fold nucleic acid binding" evidence="2">
    <location>
        <begin position="64"/>
        <end position="150"/>
    </location>
</feature>
<evidence type="ECO:0000259" key="2">
    <source>
        <dbReference type="Pfam" id="PF13742"/>
    </source>
</evidence>
<accession>J9C1U8</accession>
<gene>
    <name evidence="3" type="ORF">EVA_18088</name>
</gene>
<reference evidence="3" key="1">
    <citation type="journal article" date="2012" name="PLoS ONE">
        <title>Gene sets for utilization of primary and secondary nutrition supplies in the distal gut of endangered iberian lynx.</title>
        <authorList>
            <person name="Alcaide M."/>
            <person name="Messina E."/>
            <person name="Richter M."/>
            <person name="Bargiela R."/>
            <person name="Peplies J."/>
            <person name="Huws S.A."/>
            <person name="Newbold C.J."/>
            <person name="Golyshin P.N."/>
            <person name="Simon M.A."/>
            <person name="Lopez G."/>
            <person name="Yakimov M.M."/>
            <person name="Ferrer M."/>
        </authorList>
    </citation>
    <scope>NUCLEOTIDE SEQUENCE</scope>
</reference>
<dbReference type="AlphaFoldDB" id="J9C1U8"/>
<dbReference type="Pfam" id="PF13742">
    <property type="entry name" value="tRNA_anti_2"/>
    <property type="match status" value="1"/>
</dbReference>
<dbReference type="InterPro" id="IPR025824">
    <property type="entry name" value="OB-fold_nuc-bd_dom"/>
</dbReference>
<organism evidence="3">
    <name type="scientific">gut metagenome</name>
    <dbReference type="NCBI Taxonomy" id="749906"/>
    <lineage>
        <taxon>unclassified sequences</taxon>
        <taxon>metagenomes</taxon>
        <taxon>organismal metagenomes</taxon>
    </lineage>
</organism>
<dbReference type="GO" id="GO:0008855">
    <property type="term" value="F:exodeoxyribonuclease VII activity"/>
    <property type="evidence" value="ECO:0007669"/>
    <property type="project" value="InterPro"/>
</dbReference>
<dbReference type="GO" id="GO:0006308">
    <property type="term" value="P:DNA catabolic process"/>
    <property type="evidence" value="ECO:0007669"/>
    <property type="project" value="InterPro"/>
</dbReference>
<dbReference type="CDD" id="cd04489">
    <property type="entry name" value="ExoVII_LU_OBF"/>
    <property type="match status" value="1"/>
</dbReference>
<sequence>MPNFADYDQLMADSDDFFPVSEPTPVTSRRYPRRSPSGWTPPRLPERGVRPEGSRWGQPVGVISVTAAISRMQGVLGNLFSGLWIAGEVSEISRPASGHVYFTLKEGDAQIACVYFSGQSFRHPATFRIGDKIEVSSVPDIYPKGGRLQL</sequence>
<evidence type="ECO:0000313" key="3">
    <source>
        <dbReference type="EMBL" id="EJW93805.1"/>
    </source>
</evidence>
<dbReference type="GO" id="GO:0003676">
    <property type="term" value="F:nucleic acid binding"/>
    <property type="evidence" value="ECO:0007669"/>
    <property type="project" value="InterPro"/>
</dbReference>
<protein>
    <submittedName>
        <fullName evidence="3">Exodeoxyribonuclease VII large subunit</fullName>
    </submittedName>
</protein>
<dbReference type="EMBL" id="AMCI01006753">
    <property type="protein sequence ID" value="EJW93805.1"/>
    <property type="molecule type" value="Genomic_DNA"/>
</dbReference>
<dbReference type="PANTHER" id="PTHR30008">
    <property type="entry name" value="EXODEOXYRIBONUCLEASE 7 LARGE SUBUNIT"/>
    <property type="match status" value="1"/>
</dbReference>
<evidence type="ECO:0000256" key="1">
    <source>
        <dbReference type="SAM" id="MobiDB-lite"/>
    </source>
</evidence>
<feature type="non-terminal residue" evidence="3">
    <location>
        <position position="150"/>
    </location>
</feature>
<comment type="caution">
    <text evidence="3">The sequence shown here is derived from an EMBL/GenBank/DDBJ whole genome shotgun (WGS) entry which is preliminary data.</text>
</comment>
<dbReference type="PANTHER" id="PTHR30008:SF0">
    <property type="entry name" value="EXODEOXYRIBONUCLEASE 7 LARGE SUBUNIT"/>
    <property type="match status" value="1"/>
</dbReference>
<name>J9C1U8_9ZZZZ</name>